<dbReference type="InterPro" id="IPR029787">
    <property type="entry name" value="Nucleotide_cyclase"/>
</dbReference>
<evidence type="ECO:0000313" key="4">
    <source>
        <dbReference type="EMBL" id="MCQ8896526.1"/>
    </source>
</evidence>
<keyword evidence="4" id="KW-0548">Nucleotidyltransferase</keyword>
<dbReference type="EMBL" id="JANIGO010000002">
    <property type="protein sequence ID" value="MCQ8896526.1"/>
    <property type="molecule type" value="Genomic_DNA"/>
</dbReference>
<evidence type="ECO:0000313" key="5">
    <source>
        <dbReference type="Proteomes" id="UP001204142"/>
    </source>
</evidence>
<comment type="caution">
    <text evidence="4">The sequence shown here is derived from an EMBL/GenBank/DDBJ whole genome shotgun (WGS) entry which is preliminary data.</text>
</comment>
<keyword evidence="2" id="KW-0812">Transmembrane</keyword>
<proteinExistence type="predicted"/>
<dbReference type="EC" id="2.7.7.65" evidence="4"/>
<dbReference type="SUPFAM" id="SSF55073">
    <property type="entry name" value="Nucleotide cyclase"/>
    <property type="match status" value="1"/>
</dbReference>
<keyword evidence="5" id="KW-1185">Reference proteome</keyword>
<protein>
    <submittedName>
        <fullName evidence="4">Diguanylate cyclase</fullName>
        <ecNumber evidence="4">2.7.7.65</ecNumber>
    </submittedName>
</protein>
<evidence type="ECO:0000256" key="2">
    <source>
        <dbReference type="SAM" id="Phobius"/>
    </source>
</evidence>
<evidence type="ECO:0000256" key="1">
    <source>
        <dbReference type="SAM" id="MobiDB-lite"/>
    </source>
</evidence>
<dbReference type="RefSeq" id="WP_256764305.1">
    <property type="nucleotide sequence ID" value="NZ_JANIGO010000002.1"/>
</dbReference>
<feature type="region of interest" description="Disordered" evidence="1">
    <location>
        <begin position="355"/>
        <end position="392"/>
    </location>
</feature>
<name>A0ABT1WHL1_9BURK</name>
<feature type="compositionally biased region" description="Basic residues" evidence="1">
    <location>
        <begin position="355"/>
        <end position="364"/>
    </location>
</feature>
<dbReference type="GO" id="GO:0052621">
    <property type="term" value="F:diguanylate cyclase activity"/>
    <property type="evidence" value="ECO:0007669"/>
    <property type="project" value="UniProtKB-EC"/>
</dbReference>
<keyword evidence="2" id="KW-0472">Membrane</keyword>
<keyword evidence="2" id="KW-1133">Transmembrane helix</keyword>
<dbReference type="Proteomes" id="UP001204142">
    <property type="component" value="Unassembled WGS sequence"/>
</dbReference>
<accession>A0ABT1WHL1</accession>
<feature type="domain" description="GGDEF" evidence="3">
    <location>
        <begin position="241"/>
        <end position="368"/>
    </location>
</feature>
<dbReference type="InterPro" id="IPR000160">
    <property type="entry name" value="GGDEF_dom"/>
</dbReference>
<gene>
    <name evidence="4" type="ORF">NQT62_08790</name>
</gene>
<dbReference type="InterPro" id="IPR043128">
    <property type="entry name" value="Rev_trsase/Diguanyl_cyclase"/>
</dbReference>
<evidence type="ECO:0000259" key="3">
    <source>
        <dbReference type="PROSITE" id="PS50887"/>
    </source>
</evidence>
<reference evidence="4 5" key="1">
    <citation type="submission" date="2022-07" db="EMBL/GenBank/DDBJ databases">
        <authorList>
            <person name="Xamxidin M."/>
            <person name="Wu M."/>
        </authorList>
    </citation>
    <scope>NUCLEOTIDE SEQUENCE [LARGE SCALE GENOMIC DNA]</scope>
    <source>
        <strain evidence="4 5">NBRC 111650</strain>
    </source>
</reference>
<keyword evidence="4" id="KW-0808">Transferase</keyword>
<dbReference type="Pfam" id="PF00990">
    <property type="entry name" value="GGDEF"/>
    <property type="match status" value="1"/>
</dbReference>
<organism evidence="4 5">
    <name type="scientific">Limnobacter humi</name>
    <dbReference type="NCBI Taxonomy" id="1778671"/>
    <lineage>
        <taxon>Bacteria</taxon>
        <taxon>Pseudomonadati</taxon>
        <taxon>Pseudomonadota</taxon>
        <taxon>Betaproteobacteria</taxon>
        <taxon>Burkholderiales</taxon>
        <taxon>Burkholderiaceae</taxon>
        <taxon>Limnobacter</taxon>
    </lineage>
</organism>
<feature type="compositionally biased region" description="Polar residues" evidence="1">
    <location>
        <begin position="369"/>
        <end position="392"/>
    </location>
</feature>
<dbReference type="Gene3D" id="3.30.70.270">
    <property type="match status" value="1"/>
</dbReference>
<dbReference type="PROSITE" id="PS50887">
    <property type="entry name" value="GGDEF"/>
    <property type="match status" value="1"/>
</dbReference>
<sequence length="392" mass="43680">MHTHHLPRSGQKIHLWSLLTLPWLAAVLFMLWLNHARQHEHQQSLTALALSDLIVQSQSIHWLYDARTALANAQLAAAGYPSPMALLNQLDRRLSILEYMPHFNEQAAAVGLRTSIETLIAVYRNKSGVTVQSDELLKCLQAAGHYQDALRTLQSRAELSAFGSSRIPHGVWWWLALSAGAAAAVCSWLAWRALKTTQSSAVHHTQHTPKKSTQLGGWLDSAHWKKRVIQHMAGFSGQPSDCCTLLMFRIMHWDDYMHTFGEETAQRQFDGLKNTVLAHCRPWDLATRLSATECAIHLDRCNAAQARELGKRLLKKLGVTQFDLELKMAVIEEAQGMSLERLLAEADLALHRAATHRPGQRKIKPAGLYSTTTSAPLSDSSPVAPSVNVKLT</sequence>
<feature type="transmembrane region" description="Helical" evidence="2">
    <location>
        <begin position="13"/>
        <end position="33"/>
    </location>
</feature>